<name>A0ABP3D9C4_9PSEU</name>
<dbReference type="Proteomes" id="UP001500416">
    <property type="component" value="Unassembled WGS sequence"/>
</dbReference>
<proteinExistence type="predicted"/>
<comment type="caution">
    <text evidence="1">The sequence shown here is derived from an EMBL/GenBank/DDBJ whole genome shotgun (WGS) entry which is preliminary data.</text>
</comment>
<reference evidence="2" key="1">
    <citation type="journal article" date="2019" name="Int. J. Syst. Evol. Microbiol.">
        <title>The Global Catalogue of Microorganisms (GCM) 10K type strain sequencing project: providing services to taxonomists for standard genome sequencing and annotation.</title>
        <authorList>
            <consortium name="The Broad Institute Genomics Platform"/>
            <consortium name="The Broad Institute Genome Sequencing Center for Infectious Disease"/>
            <person name="Wu L."/>
            <person name="Ma J."/>
        </authorList>
    </citation>
    <scope>NUCLEOTIDE SEQUENCE [LARGE SCALE GENOMIC DNA]</scope>
    <source>
        <strain evidence="2">JCM 3380</strain>
    </source>
</reference>
<gene>
    <name evidence="1" type="ORF">GCM10010492_26260</name>
</gene>
<evidence type="ECO:0000313" key="2">
    <source>
        <dbReference type="Proteomes" id="UP001500416"/>
    </source>
</evidence>
<organism evidence="1 2">
    <name type="scientific">Saccharothrix mutabilis subsp. mutabilis</name>
    <dbReference type="NCBI Taxonomy" id="66855"/>
    <lineage>
        <taxon>Bacteria</taxon>
        <taxon>Bacillati</taxon>
        <taxon>Actinomycetota</taxon>
        <taxon>Actinomycetes</taxon>
        <taxon>Pseudonocardiales</taxon>
        <taxon>Pseudonocardiaceae</taxon>
        <taxon>Saccharothrix</taxon>
    </lineage>
</organism>
<protein>
    <submittedName>
        <fullName evidence="1">Uncharacterized protein</fullName>
    </submittedName>
</protein>
<dbReference type="EMBL" id="BAAABU010000004">
    <property type="protein sequence ID" value="GAA0226715.1"/>
    <property type="molecule type" value="Genomic_DNA"/>
</dbReference>
<evidence type="ECO:0000313" key="1">
    <source>
        <dbReference type="EMBL" id="GAA0226715.1"/>
    </source>
</evidence>
<keyword evidence="2" id="KW-1185">Reference proteome</keyword>
<sequence>MVAATVVVSVVGAGRTEIEALAGTEWLVGDGVMLGTGTGVGEAWGLPHAPSRRPTPTATGPQTTFRAITGSRVGGTRPIPK</sequence>
<accession>A0ABP3D9C4</accession>